<dbReference type="OrthoDB" id="5987198at2759"/>
<accession>A0A9P7VU29</accession>
<gene>
    <name evidence="1" type="ORF">BT62DRAFT_919483</name>
</gene>
<evidence type="ECO:0000313" key="1">
    <source>
        <dbReference type="EMBL" id="KAG7446964.1"/>
    </source>
</evidence>
<comment type="caution">
    <text evidence="1">The sequence shown here is derived from an EMBL/GenBank/DDBJ whole genome shotgun (WGS) entry which is preliminary data.</text>
</comment>
<keyword evidence="2" id="KW-1185">Reference proteome</keyword>
<dbReference type="AlphaFoldDB" id="A0A9P7VU29"/>
<organism evidence="1 2">
    <name type="scientific">Guyanagaster necrorhizus</name>
    <dbReference type="NCBI Taxonomy" id="856835"/>
    <lineage>
        <taxon>Eukaryota</taxon>
        <taxon>Fungi</taxon>
        <taxon>Dikarya</taxon>
        <taxon>Basidiomycota</taxon>
        <taxon>Agaricomycotina</taxon>
        <taxon>Agaricomycetes</taxon>
        <taxon>Agaricomycetidae</taxon>
        <taxon>Agaricales</taxon>
        <taxon>Marasmiineae</taxon>
        <taxon>Physalacriaceae</taxon>
        <taxon>Guyanagaster</taxon>
    </lineage>
</organism>
<evidence type="ECO:0000313" key="2">
    <source>
        <dbReference type="Proteomes" id="UP000812287"/>
    </source>
</evidence>
<dbReference type="EMBL" id="MU250533">
    <property type="protein sequence ID" value="KAG7446964.1"/>
    <property type="molecule type" value="Genomic_DNA"/>
</dbReference>
<dbReference type="GeneID" id="66106460"/>
<sequence length="230" mass="26394">MPDEEGHVIIVTPYLRPWYDPKFKTISEGVQFFREMLEFPGIQFIHHNHIAHLNGGFTNIVMHATSMYGPDSFHPLERDLKYDFSSRVRYRSRTERPPRYYFIDYGLSILYKPEELPATVRAHEGGDKSVSEFLTDPDWRKRTPKHHPFASTSIMLVMHSEPSSADAKELREMKGFGFMEPLIAAMTEPDPAKRIQIDEAVKKFALIEKGRCRSLGVDSGTHCTGNTGHP</sequence>
<protein>
    <recommendedName>
        <fullName evidence="3">Protein kinase domain-containing protein</fullName>
    </recommendedName>
</protein>
<dbReference type="RefSeq" id="XP_043040464.1">
    <property type="nucleotide sequence ID" value="XM_043184163.1"/>
</dbReference>
<name>A0A9P7VU29_9AGAR</name>
<evidence type="ECO:0008006" key="3">
    <source>
        <dbReference type="Google" id="ProtNLM"/>
    </source>
</evidence>
<reference evidence="1" key="1">
    <citation type="submission" date="2020-11" db="EMBL/GenBank/DDBJ databases">
        <title>Adaptations for nitrogen fixation in a non-lichenized fungal sporocarp promotes dispersal by wood-feeding termites.</title>
        <authorList>
            <consortium name="DOE Joint Genome Institute"/>
            <person name="Koch R.A."/>
            <person name="Yoon G."/>
            <person name="Arayal U."/>
            <person name="Lail K."/>
            <person name="Amirebrahimi M."/>
            <person name="Labutti K."/>
            <person name="Lipzen A."/>
            <person name="Riley R."/>
            <person name="Barry K."/>
            <person name="Henrissat B."/>
            <person name="Grigoriev I.V."/>
            <person name="Herr J.R."/>
            <person name="Aime M.C."/>
        </authorList>
    </citation>
    <scope>NUCLEOTIDE SEQUENCE</scope>
    <source>
        <strain evidence="1">MCA 3950</strain>
    </source>
</reference>
<proteinExistence type="predicted"/>
<dbReference type="Proteomes" id="UP000812287">
    <property type="component" value="Unassembled WGS sequence"/>
</dbReference>